<evidence type="ECO:0000256" key="1">
    <source>
        <dbReference type="ARBA" id="ARBA00022468"/>
    </source>
</evidence>
<comment type="caution">
    <text evidence="8">The sequence shown here is derived from an EMBL/GenBank/DDBJ whole genome shotgun (WGS) entry which is preliminary data.</text>
</comment>
<feature type="domain" description="Arf-GAP" evidence="7">
    <location>
        <begin position="14"/>
        <end position="137"/>
    </location>
</feature>
<dbReference type="PANTHER" id="PTHR45705">
    <property type="entry name" value="FI20236P1"/>
    <property type="match status" value="1"/>
</dbReference>
<dbReference type="FunFam" id="1.10.220.150:FF:000009">
    <property type="entry name" value="stromal membrane-associated protein 1 isoform X1"/>
    <property type="match status" value="1"/>
</dbReference>
<name>A0A8H7C4X1_AGABI</name>
<dbReference type="InterPro" id="IPR051718">
    <property type="entry name" value="ARF_GTPase-activating"/>
</dbReference>
<dbReference type="Pfam" id="PF01412">
    <property type="entry name" value="ArfGap"/>
    <property type="match status" value="1"/>
</dbReference>
<protein>
    <recommendedName>
        <fullName evidence="7">Arf-GAP domain-containing protein</fullName>
    </recommendedName>
</protein>
<keyword evidence="3 5" id="KW-0863">Zinc-finger</keyword>
<evidence type="ECO:0000313" key="9">
    <source>
        <dbReference type="Proteomes" id="UP000629468"/>
    </source>
</evidence>
<dbReference type="PROSITE" id="PS50115">
    <property type="entry name" value="ARFGAP"/>
    <property type="match status" value="1"/>
</dbReference>
<dbReference type="EMBL" id="JABXXO010000012">
    <property type="protein sequence ID" value="KAF7762466.1"/>
    <property type="molecule type" value="Genomic_DNA"/>
</dbReference>
<evidence type="ECO:0000313" key="8">
    <source>
        <dbReference type="EMBL" id="KAF7762466.1"/>
    </source>
</evidence>
<keyword evidence="4" id="KW-0862">Zinc</keyword>
<reference evidence="8 9" key="1">
    <citation type="journal article" name="Sci. Rep.">
        <title>Telomere-to-telomere assembled and centromere annotated genomes of the two main subspecies of the button mushroom Agaricus bisporus reveal especially polymorphic chromosome ends.</title>
        <authorList>
            <person name="Sonnenberg A.S.M."/>
            <person name="Sedaghat-Telgerd N."/>
            <person name="Lavrijssen B."/>
            <person name="Ohm R.A."/>
            <person name="Hendrickx P.M."/>
            <person name="Scholtmeijer K."/>
            <person name="Baars J.J.P."/>
            <person name="van Peer A."/>
        </authorList>
    </citation>
    <scope>NUCLEOTIDE SEQUENCE [LARGE SCALE GENOMIC DNA]</scope>
    <source>
        <strain evidence="8 9">H119_p4</strain>
    </source>
</reference>
<dbReference type="AlphaFoldDB" id="A0A8H7C4X1"/>
<gene>
    <name evidence="8" type="ORF">Agabi119p4_9059</name>
</gene>
<keyword evidence="1" id="KW-0343">GTPase activation</keyword>
<dbReference type="Proteomes" id="UP000629468">
    <property type="component" value="Unassembled WGS sequence"/>
</dbReference>
<dbReference type="InterPro" id="IPR037278">
    <property type="entry name" value="ARFGAP/RecO"/>
</dbReference>
<evidence type="ECO:0000256" key="6">
    <source>
        <dbReference type="SAM" id="MobiDB-lite"/>
    </source>
</evidence>
<proteinExistence type="predicted"/>
<dbReference type="SUPFAM" id="SSF57863">
    <property type="entry name" value="ArfGap/RecO-like zinc finger"/>
    <property type="match status" value="1"/>
</dbReference>
<evidence type="ECO:0000259" key="7">
    <source>
        <dbReference type="PROSITE" id="PS50115"/>
    </source>
</evidence>
<evidence type="ECO:0000256" key="5">
    <source>
        <dbReference type="PROSITE-ProRule" id="PRU00288"/>
    </source>
</evidence>
<organism evidence="8 9">
    <name type="scientific">Agaricus bisporus var. burnettii</name>
    <dbReference type="NCBI Taxonomy" id="192524"/>
    <lineage>
        <taxon>Eukaryota</taxon>
        <taxon>Fungi</taxon>
        <taxon>Dikarya</taxon>
        <taxon>Basidiomycota</taxon>
        <taxon>Agaricomycotina</taxon>
        <taxon>Agaricomycetes</taxon>
        <taxon>Agaricomycetidae</taxon>
        <taxon>Agaricales</taxon>
        <taxon>Agaricineae</taxon>
        <taxon>Agaricaceae</taxon>
        <taxon>Agaricus</taxon>
    </lineage>
</organism>
<evidence type="ECO:0000256" key="2">
    <source>
        <dbReference type="ARBA" id="ARBA00022723"/>
    </source>
</evidence>
<evidence type="ECO:0000256" key="3">
    <source>
        <dbReference type="ARBA" id="ARBA00022771"/>
    </source>
</evidence>
<dbReference type="GO" id="GO:0008270">
    <property type="term" value="F:zinc ion binding"/>
    <property type="evidence" value="ECO:0007669"/>
    <property type="project" value="UniProtKB-KW"/>
</dbReference>
<sequence length="149" mass="16844">MSSSTNKLTIERNQRLLLELASKPGNDVCADCKSRNPRWASHNLGVFICVGCASIHRKIGTHISKVKSLTLDSWTKDQVDKMREIGNVKSNAIYNPNEVRNPPPTVLDDPTRDNDLEQYIRSKYEYRRFLDKKALATSRLGPSRSASRA</sequence>
<evidence type="ECO:0000256" key="4">
    <source>
        <dbReference type="ARBA" id="ARBA00022833"/>
    </source>
</evidence>
<dbReference type="Gene3D" id="1.10.220.150">
    <property type="entry name" value="Arf GTPase activating protein"/>
    <property type="match status" value="1"/>
</dbReference>
<dbReference type="InterPro" id="IPR001164">
    <property type="entry name" value="ArfGAP_dom"/>
</dbReference>
<dbReference type="PRINTS" id="PR00405">
    <property type="entry name" value="REVINTRACTNG"/>
</dbReference>
<dbReference type="GO" id="GO:0005096">
    <property type="term" value="F:GTPase activator activity"/>
    <property type="evidence" value="ECO:0007669"/>
    <property type="project" value="UniProtKB-KW"/>
</dbReference>
<feature type="region of interest" description="Disordered" evidence="6">
    <location>
        <begin position="93"/>
        <end position="112"/>
    </location>
</feature>
<dbReference type="CDD" id="cd08204">
    <property type="entry name" value="ArfGap"/>
    <property type="match status" value="1"/>
</dbReference>
<accession>A0A8H7C4X1</accession>
<dbReference type="InterPro" id="IPR038508">
    <property type="entry name" value="ArfGAP_dom_sf"/>
</dbReference>
<dbReference type="SMART" id="SM00105">
    <property type="entry name" value="ArfGap"/>
    <property type="match status" value="1"/>
</dbReference>
<dbReference type="GO" id="GO:0005737">
    <property type="term" value="C:cytoplasm"/>
    <property type="evidence" value="ECO:0007669"/>
    <property type="project" value="TreeGrafter"/>
</dbReference>
<keyword evidence="2" id="KW-0479">Metal-binding</keyword>
<dbReference type="PANTHER" id="PTHR45705:SF1">
    <property type="entry name" value="FI20236P1"/>
    <property type="match status" value="1"/>
</dbReference>